<dbReference type="GO" id="GO:0003677">
    <property type="term" value="F:DNA binding"/>
    <property type="evidence" value="ECO:0007669"/>
    <property type="project" value="UniProtKB-KW"/>
</dbReference>
<protein>
    <submittedName>
        <fullName evidence="3">Helix-turn-helix domain-containing protein</fullName>
    </submittedName>
</protein>
<dbReference type="GO" id="GO:0003700">
    <property type="term" value="F:DNA-binding transcription factor activity"/>
    <property type="evidence" value="ECO:0007669"/>
    <property type="project" value="TreeGrafter"/>
</dbReference>
<sequence>MKKIDLEKLSSVVSKRRKEKDMTQDQLGELTGINRQVIGRIELGKTVPSLNQLQQLLDVLDIDFDSILEDKQTEDVFMAMRGEARTVEERKGLETMISMMLCLKKHEQLRRLVICQDKF</sequence>
<dbReference type="Proteomes" id="UP000474042">
    <property type="component" value="Unassembled WGS sequence"/>
</dbReference>
<gene>
    <name evidence="3" type="ORF">GND98_019380</name>
</gene>
<dbReference type="GO" id="GO:0005829">
    <property type="term" value="C:cytosol"/>
    <property type="evidence" value="ECO:0007669"/>
    <property type="project" value="TreeGrafter"/>
</dbReference>
<accession>A0A6L9ETJ7</accession>
<dbReference type="PANTHER" id="PTHR46797:SF1">
    <property type="entry name" value="METHYLPHOSPHONATE SYNTHASE"/>
    <property type="match status" value="1"/>
</dbReference>
<organism evidence="3 4">
    <name type="scientific">Clostridium butyricum</name>
    <dbReference type="NCBI Taxonomy" id="1492"/>
    <lineage>
        <taxon>Bacteria</taxon>
        <taxon>Bacillati</taxon>
        <taxon>Bacillota</taxon>
        <taxon>Clostridia</taxon>
        <taxon>Eubacteriales</taxon>
        <taxon>Clostridiaceae</taxon>
        <taxon>Clostridium</taxon>
    </lineage>
</organism>
<dbReference type="Pfam" id="PF01381">
    <property type="entry name" value="HTH_3"/>
    <property type="match status" value="1"/>
</dbReference>
<dbReference type="CDD" id="cd00093">
    <property type="entry name" value="HTH_XRE"/>
    <property type="match status" value="1"/>
</dbReference>
<dbReference type="InterPro" id="IPR001387">
    <property type="entry name" value="Cro/C1-type_HTH"/>
</dbReference>
<evidence type="ECO:0000313" key="4">
    <source>
        <dbReference type="Proteomes" id="UP000474042"/>
    </source>
</evidence>
<dbReference type="Gene3D" id="1.10.260.40">
    <property type="entry name" value="lambda repressor-like DNA-binding domains"/>
    <property type="match status" value="1"/>
</dbReference>
<evidence type="ECO:0000256" key="1">
    <source>
        <dbReference type="ARBA" id="ARBA00023125"/>
    </source>
</evidence>
<dbReference type="PROSITE" id="PS50943">
    <property type="entry name" value="HTH_CROC1"/>
    <property type="match status" value="1"/>
</dbReference>
<feature type="domain" description="HTH cro/C1-type" evidence="2">
    <location>
        <begin position="13"/>
        <end position="67"/>
    </location>
</feature>
<evidence type="ECO:0000313" key="3">
    <source>
        <dbReference type="EMBL" id="NAS19922.1"/>
    </source>
</evidence>
<dbReference type="InterPro" id="IPR050807">
    <property type="entry name" value="TransReg_Diox_bact_type"/>
</dbReference>
<dbReference type="InterPro" id="IPR010982">
    <property type="entry name" value="Lambda_DNA-bd_dom_sf"/>
</dbReference>
<name>A0A6L9ETJ7_CLOBU</name>
<proteinExistence type="predicted"/>
<comment type="caution">
    <text evidence="3">The sequence shown here is derived from an EMBL/GenBank/DDBJ whole genome shotgun (WGS) entry which is preliminary data.</text>
</comment>
<reference evidence="3 4" key="1">
    <citation type="submission" date="2020-01" db="EMBL/GenBank/DDBJ databases">
        <title>Genome sequence of a 1,3-propanediol producer, Clostridium butyricum S3.</title>
        <authorList>
            <person name="Zhou J."/>
        </authorList>
    </citation>
    <scope>NUCLEOTIDE SEQUENCE [LARGE SCALE GENOMIC DNA]</scope>
    <source>
        <strain evidence="3 4">S3</strain>
    </source>
</reference>
<keyword evidence="1" id="KW-0238">DNA-binding</keyword>
<dbReference type="SMART" id="SM00530">
    <property type="entry name" value="HTH_XRE"/>
    <property type="match status" value="1"/>
</dbReference>
<dbReference type="PANTHER" id="PTHR46797">
    <property type="entry name" value="HTH-TYPE TRANSCRIPTIONAL REGULATOR"/>
    <property type="match status" value="1"/>
</dbReference>
<dbReference type="EMBL" id="WOFV02000126">
    <property type="protein sequence ID" value="NAS19922.1"/>
    <property type="molecule type" value="Genomic_DNA"/>
</dbReference>
<dbReference type="AlphaFoldDB" id="A0A6L9ETJ7"/>
<evidence type="ECO:0000259" key="2">
    <source>
        <dbReference type="PROSITE" id="PS50943"/>
    </source>
</evidence>
<dbReference type="SUPFAM" id="SSF47413">
    <property type="entry name" value="lambda repressor-like DNA-binding domains"/>
    <property type="match status" value="1"/>
</dbReference>